<reference evidence="7 8" key="1">
    <citation type="submission" date="2019-03" db="EMBL/GenBank/DDBJ databases">
        <title>Single cell metagenomics reveals metabolic interactions within the superorganism composed of flagellate Streblomastix strix and complex community of Bacteroidetes bacteria on its surface.</title>
        <authorList>
            <person name="Treitli S.C."/>
            <person name="Kolisko M."/>
            <person name="Husnik F."/>
            <person name="Keeling P."/>
            <person name="Hampl V."/>
        </authorList>
    </citation>
    <scope>NUCLEOTIDE SEQUENCE [LARGE SCALE GENOMIC DNA]</scope>
    <source>
        <strain evidence="7">ST1C</strain>
    </source>
</reference>
<evidence type="ECO:0000256" key="1">
    <source>
        <dbReference type="ARBA" id="ARBA00005755"/>
    </source>
</evidence>
<feature type="compositionally biased region" description="Basic and acidic residues" evidence="6">
    <location>
        <begin position="534"/>
        <end position="545"/>
    </location>
</feature>
<dbReference type="EC" id="2.7.7.7" evidence="2"/>
<proteinExistence type="inferred from homology"/>
<comment type="similarity">
    <text evidence="1">Belongs to the DNA polymerase type-B family.</text>
</comment>
<dbReference type="InterPro" id="IPR017964">
    <property type="entry name" value="DNA-dir_DNA_pol_B_CS"/>
</dbReference>
<dbReference type="PROSITE" id="PS00116">
    <property type="entry name" value="DNA_POLYMERASE_B"/>
    <property type="match status" value="1"/>
</dbReference>
<evidence type="ECO:0000256" key="4">
    <source>
        <dbReference type="ARBA" id="ARBA00022695"/>
    </source>
</evidence>
<comment type="caution">
    <text evidence="7">The sequence shown here is derived from an EMBL/GenBank/DDBJ whole genome shotgun (WGS) entry which is preliminary data.</text>
</comment>
<keyword evidence="5" id="KW-0239">DNA-directed DNA polymerase</keyword>
<keyword evidence="4" id="KW-0548">Nucleotidyltransferase</keyword>
<dbReference type="InterPro" id="IPR043502">
    <property type="entry name" value="DNA/RNA_pol_sf"/>
</dbReference>
<dbReference type="InterPro" id="IPR006172">
    <property type="entry name" value="DNA-dir_DNA_pol_B"/>
</dbReference>
<evidence type="ECO:0000256" key="5">
    <source>
        <dbReference type="ARBA" id="ARBA00022932"/>
    </source>
</evidence>
<evidence type="ECO:0000313" key="7">
    <source>
        <dbReference type="EMBL" id="KAA6375319.1"/>
    </source>
</evidence>
<name>A0A5J4UXU7_9EUKA</name>
<protein>
    <recommendedName>
        <fullName evidence="2">DNA-directed DNA polymerase</fullName>
        <ecNumber evidence="2">2.7.7.7</ecNumber>
    </recommendedName>
</protein>
<evidence type="ECO:0000313" key="8">
    <source>
        <dbReference type="Proteomes" id="UP000324800"/>
    </source>
</evidence>
<dbReference type="PRINTS" id="PR00106">
    <property type="entry name" value="DNAPOLB"/>
</dbReference>
<keyword evidence="3" id="KW-0808">Transferase</keyword>
<gene>
    <name evidence="7" type="ORF">EZS28_029154</name>
</gene>
<dbReference type="GO" id="GO:0003887">
    <property type="term" value="F:DNA-directed DNA polymerase activity"/>
    <property type="evidence" value="ECO:0007669"/>
    <property type="project" value="UniProtKB-KW"/>
</dbReference>
<dbReference type="Proteomes" id="UP000324800">
    <property type="component" value="Unassembled WGS sequence"/>
</dbReference>
<evidence type="ECO:0000256" key="3">
    <source>
        <dbReference type="ARBA" id="ARBA00022679"/>
    </source>
</evidence>
<organism evidence="7 8">
    <name type="scientific">Streblomastix strix</name>
    <dbReference type="NCBI Taxonomy" id="222440"/>
    <lineage>
        <taxon>Eukaryota</taxon>
        <taxon>Metamonada</taxon>
        <taxon>Preaxostyla</taxon>
        <taxon>Oxymonadida</taxon>
        <taxon>Streblomastigidae</taxon>
        <taxon>Streblomastix</taxon>
    </lineage>
</organism>
<evidence type="ECO:0000256" key="6">
    <source>
        <dbReference type="SAM" id="MobiDB-lite"/>
    </source>
</evidence>
<accession>A0A5J4UXU7</accession>
<dbReference type="SUPFAM" id="SSF56672">
    <property type="entry name" value="DNA/RNA polymerases"/>
    <property type="match status" value="1"/>
</dbReference>
<sequence length="627" mass="72935">MIQGGQCWFCEVRFTNKNPPTLDRIDNSLGHSKNNVQLACSWCNVKRGNRDPFITKGLIQLKRYYLAKGLPMPLTDEDTYHKLRPNITGGLANTFHRYNVKDETHINKLKFAGQYVVSYDLDYIMTHVCGYDFNSLYPSVMSGIPHDFIKYTGHRIYMPGYELERINCESDKQKELGLKIINNPLRFSNKKSQIDKVTMFIAEVKGHIDYKYINDYINCPPIIRRHKYKTLESVIGDFMHQHMKDNNLKTGGEENKLTVLLSTMGKYMCFYSYYLWLLIDDCHFIIDDIKCVMTFSKHIGFESFVRKFMQQRIQSKIEGNDGGEQFSKITMNSSYGSDGNISMVDSKAIEIAFAVLDCAKYWFMNFYYNFLTPMVDMNRVHLIYCDTDSMMLAVAGDPKQNYKQGFSAVIKDKEFYDQNFYKFFPKLKSIIANESQLILEKIDQLEERKLKIKELQIENEKKPLGVAYEHCGSTLIALAPKNYWLRQEFDKKDPIVVKLKGMSLKLNPQFNKDAYENNIKNGKIVKGKNTSLRQHQERNSDDENKTPAQILDDLLQRFDQNERQISIAEDSMKLSIDSILKQPRRLNLEEFVNGIEIHDNDNEIQVIIDNADKIQFGGQSIEECESL</sequence>
<dbReference type="EMBL" id="SNRW01011318">
    <property type="protein sequence ID" value="KAA6375319.1"/>
    <property type="molecule type" value="Genomic_DNA"/>
</dbReference>
<dbReference type="GO" id="GO:0000166">
    <property type="term" value="F:nucleotide binding"/>
    <property type="evidence" value="ECO:0007669"/>
    <property type="project" value="InterPro"/>
</dbReference>
<dbReference type="InterPro" id="IPR023211">
    <property type="entry name" value="DNA_pol_palm_dom_sf"/>
</dbReference>
<dbReference type="Gene3D" id="3.90.1600.10">
    <property type="entry name" value="Palm domain of DNA polymerase"/>
    <property type="match status" value="1"/>
</dbReference>
<feature type="region of interest" description="Disordered" evidence="6">
    <location>
        <begin position="526"/>
        <end position="546"/>
    </location>
</feature>
<dbReference type="AlphaFoldDB" id="A0A5J4UXU7"/>
<evidence type="ECO:0000256" key="2">
    <source>
        <dbReference type="ARBA" id="ARBA00012417"/>
    </source>
</evidence>
<dbReference type="GO" id="GO:0003676">
    <property type="term" value="F:nucleic acid binding"/>
    <property type="evidence" value="ECO:0007669"/>
    <property type="project" value="InterPro"/>
</dbReference>
<dbReference type="Gene3D" id="3.30.40.220">
    <property type="match status" value="1"/>
</dbReference>